<gene>
    <name evidence="1" type="ORF">PCASD_02709</name>
</gene>
<name>A0A2N5VH72_9BASI</name>
<sequence>MSFATQKLSVAYHVINNHHHHFVVLQDNTLEAGPARREFLGSRTCSPRVLGKQDLLAESSREAGVAMTYQAWSTGRLGLGTSPFYSLSSLAHLGDSLLVLTAAHQKIPGTFLPPSPEPTPDPPETISTSLSVKLEDISSDASDLSSSSLDSSSTFQIAQDLLPGSSNQFTMSSDSSNPLSSLKLCSEKLNDSNFSAWRYDIRNALAFYNLDGFIKEHTPELKARPDYDAKLKQVTMYIRLHLGREDSTRFVDDLDVYDPKALWDSIVEYHAAKSVENAANVMERLHDIVQHLQI</sequence>
<accession>A0A2N5VH72</accession>
<dbReference type="Proteomes" id="UP000235392">
    <property type="component" value="Unassembled WGS sequence"/>
</dbReference>
<evidence type="ECO:0000313" key="2">
    <source>
        <dbReference type="Proteomes" id="UP000235392"/>
    </source>
</evidence>
<organism evidence="1 2">
    <name type="scientific">Puccinia coronata f. sp. avenae</name>
    <dbReference type="NCBI Taxonomy" id="200324"/>
    <lineage>
        <taxon>Eukaryota</taxon>
        <taxon>Fungi</taxon>
        <taxon>Dikarya</taxon>
        <taxon>Basidiomycota</taxon>
        <taxon>Pucciniomycotina</taxon>
        <taxon>Pucciniomycetes</taxon>
        <taxon>Pucciniales</taxon>
        <taxon>Pucciniaceae</taxon>
        <taxon>Puccinia</taxon>
    </lineage>
</organism>
<protein>
    <submittedName>
        <fullName evidence="1">Uncharacterized protein</fullName>
    </submittedName>
</protein>
<dbReference type="EMBL" id="PGCI01000017">
    <property type="protein sequence ID" value="PLW49349.1"/>
    <property type="molecule type" value="Genomic_DNA"/>
</dbReference>
<evidence type="ECO:0000313" key="1">
    <source>
        <dbReference type="EMBL" id="PLW49349.1"/>
    </source>
</evidence>
<proteinExistence type="predicted"/>
<reference evidence="1 2" key="1">
    <citation type="submission" date="2017-11" db="EMBL/GenBank/DDBJ databases">
        <title>De novo assembly and phasing of dikaryotic genomes from two isolates of Puccinia coronata f. sp. avenae, the causal agent of oat crown rust.</title>
        <authorList>
            <person name="Miller M.E."/>
            <person name="Zhang Y."/>
            <person name="Omidvar V."/>
            <person name="Sperschneider J."/>
            <person name="Schwessinger B."/>
            <person name="Raley C."/>
            <person name="Palmer J.M."/>
            <person name="Garnica D."/>
            <person name="Upadhyaya N."/>
            <person name="Rathjen J."/>
            <person name="Taylor J.M."/>
            <person name="Park R.F."/>
            <person name="Dodds P.N."/>
            <person name="Hirsch C.D."/>
            <person name="Kianian S.F."/>
            <person name="Figueroa M."/>
        </authorList>
    </citation>
    <scope>NUCLEOTIDE SEQUENCE [LARGE SCALE GENOMIC DNA]</scope>
    <source>
        <strain evidence="1">12SD80</strain>
    </source>
</reference>
<dbReference type="AlphaFoldDB" id="A0A2N5VH72"/>
<comment type="caution">
    <text evidence="1">The sequence shown here is derived from an EMBL/GenBank/DDBJ whole genome shotgun (WGS) entry which is preliminary data.</text>
</comment>